<name>A0AAV7X2B8_PLEWA</name>
<dbReference type="Proteomes" id="UP001066276">
    <property type="component" value="Chromosome 1_1"/>
</dbReference>
<evidence type="ECO:0000313" key="3">
    <source>
        <dbReference type="Proteomes" id="UP001066276"/>
    </source>
</evidence>
<feature type="compositionally biased region" description="Low complexity" evidence="1">
    <location>
        <begin position="127"/>
        <end position="152"/>
    </location>
</feature>
<evidence type="ECO:0000313" key="2">
    <source>
        <dbReference type="EMBL" id="KAJ1218768.1"/>
    </source>
</evidence>
<organism evidence="2 3">
    <name type="scientific">Pleurodeles waltl</name>
    <name type="common">Iberian ribbed newt</name>
    <dbReference type="NCBI Taxonomy" id="8319"/>
    <lineage>
        <taxon>Eukaryota</taxon>
        <taxon>Metazoa</taxon>
        <taxon>Chordata</taxon>
        <taxon>Craniata</taxon>
        <taxon>Vertebrata</taxon>
        <taxon>Euteleostomi</taxon>
        <taxon>Amphibia</taxon>
        <taxon>Batrachia</taxon>
        <taxon>Caudata</taxon>
        <taxon>Salamandroidea</taxon>
        <taxon>Salamandridae</taxon>
        <taxon>Pleurodelinae</taxon>
        <taxon>Pleurodeles</taxon>
    </lineage>
</organism>
<proteinExistence type="predicted"/>
<keyword evidence="3" id="KW-1185">Reference proteome</keyword>
<feature type="region of interest" description="Disordered" evidence="1">
    <location>
        <begin position="1"/>
        <end position="186"/>
    </location>
</feature>
<gene>
    <name evidence="2" type="ORF">NDU88_006344</name>
</gene>
<evidence type="ECO:0000256" key="1">
    <source>
        <dbReference type="SAM" id="MobiDB-lite"/>
    </source>
</evidence>
<dbReference type="EMBL" id="JANPWB010000001">
    <property type="protein sequence ID" value="KAJ1218768.1"/>
    <property type="molecule type" value="Genomic_DNA"/>
</dbReference>
<dbReference type="AlphaFoldDB" id="A0AAV7X2B8"/>
<feature type="compositionally biased region" description="Acidic residues" evidence="1">
    <location>
        <begin position="98"/>
        <end position="113"/>
    </location>
</feature>
<reference evidence="2" key="1">
    <citation type="journal article" date="2022" name="bioRxiv">
        <title>Sequencing and chromosome-scale assembly of the giantPleurodeles waltlgenome.</title>
        <authorList>
            <person name="Brown T."/>
            <person name="Elewa A."/>
            <person name="Iarovenko S."/>
            <person name="Subramanian E."/>
            <person name="Araus A.J."/>
            <person name="Petzold A."/>
            <person name="Susuki M."/>
            <person name="Suzuki K.-i.T."/>
            <person name="Hayashi T."/>
            <person name="Toyoda A."/>
            <person name="Oliveira C."/>
            <person name="Osipova E."/>
            <person name="Leigh N.D."/>
            <person name="Simon A."/>
            <person name="Yun M.H."/>
        </authorList>
    </citation>
    <scope>NUCLEOTIDE SEQUENCE</scope>
    <source>
        <strain evidence="2">20211129_DDA</strain>
        <tissue evidence="2">Liver</tissue>
    </source>
</reference>
<sequence length="209" mass="22496">MVNPHRVSPGRQPQPGPEEEEERQRRRQWPGRLAAEQAAGGYLPSPGARQRDPERAAAMELEMEQIRHDRTMFAATGTPSPPSSGSRQAWSRDNPGFEPEEGEMGEEEDEEGMVVEMDVEWHPPGPGRRSGSVASSCSSSGGAGVAGYPSGAHAGRGRRGGPEQCATPASVDNLPQQPDQGGPEGARRILYYLKGKLPTSSLTLVQEFL</sequence>
<protein>
    <submittedName>
        <fullName evidence="2">Uncharacterized protein</fullName>
    </submittedName>
</protein>
<accession>A0AAV7X2B8</accession>
<comment type="caution">
    <text evidence="2">The sequence shown here is derived from an EMBL/GenBank/DDBJ whole genome shotgun (WGS) entry which is preliminary data.</text>
</comment>